<dbReference type="InterPro" id="IPR036641">
    <property type="entry name" value="HPT_dom_sf"/>
</dbReference>
<keyword evidence="5" id="KW-0175">Coiled coil</keyword>
<dbReference type="PANTHER" id="PTHR45339">
    <property type="entry name" value="HYBRID SIGNAL TRANSDUCTION HISTIDINE KINASE J"/>
    <property type="match status" value="1"/>
</dbReference>
<keyword evidence="3 4" id="KW-0597">Phosphoprotein</keyword>
<evidence type="ECO:0000259" key="6">
    <source>
        <dbReference type="PROSITE" id="PS50109"/>
    </source>
</evidence>
<evidence type="ECO:0000256" key="4">
    <source>
        <dbReference type="PROSITE-ProRule" id="PRU00169"/>
    </source>
</evidence>
<evidence type="ECO:0000256" key="1">
    <source>
        <dbReference type="ARBA" id="ARBA00000085"/>
    </source>
</evidence>
<feature type="modified residue" description="4-aspartylphosphate" evidence="4">
    <location>
        <position position="500"/>
    </location>
</feature>
<evidence type="ECO:0000256" key="3">
    <source>
        <dbReference type="ARBA" id="ARBA00022553"/>
    </source>
</evidence>
<proteinExistence type="predicted"/>
<dbReference type="Pfam" id="PF02518">
    <property type="entry name" value="HATPase_c"/>
    <property type="match status" value="1"/>
</dbReference>
<reference evidence="8 9" key="1">
    <citation type="submission" date="2020-12" db="EMBL/GenBank/DDBJ databases">
        <title>Comparative genome analysis of fungal antagonists Marinomonas ostreistagni 398 and M. spartinae 468.</title>
        <authorList>
            <person name="Fields J.L."/>
            <person name="Mavrodi O.V."/>
            <person name="Biber P.D."/>
            <person name="Indest K.J."/>
            <person name="Mavrodi D.V."/>
        </authorList>
    </citation>
    <scope>NUCLEOTIDE SEQUENCE [LARGE SCALE GENOMIC DNA]</scope>
    <source>
        <strain evidence="8 9">USM7</strain>
    </source>
</reference>
<dbReference type="Gene3D" id="3.40.50.2300">
    <property type="match status" value="1"/>
</dbReference>
<feature type="coiled-coil region" evidence="5">
    <location>
        <begin position="671"/>
        <end position="698"/>
    </location>
</feature>
<dbReference type="SUPFAM" id="SSF47384">
    <property type="entry name" value="Homodimeric domain of signal transducing histidine kinase"/>
    <property type="match status" value="1"/>
</dbReference>
<evidence type="ECO:0000313" key="8">
    <source>
        <dbReference type="EMBL" id="MBJ7552257.1"/>
    </source>
</evidence>
<keyword evidence="9" id="KW-1185">Reference proteome</keyword>
<dbReference type="Proteomes" id="UP000598488">
    <property type="component" value="Unassembled WGS sequence"/>
</dbReference>
<feature type="domain" description="Response regulatory" evidence="7">
    <location>
        <begin position="451"/>
        <end position="567"/>
    </location>
</feature>
<dbReference type="InterPro" id="IPR001789">
    <property type="entry name" value="Sig_transdc_resp-reg_receiver"/>
</dbReference>
<dbReference type="PRINTS" id="PR00344">
    <property type="entry name" value="BCTRLSENSOR"/>
</dbReference>
<dbReference type="Gene3D" id="1.10.287.130">
    <property type="match status" value="1"/>
</dbReference>
<dbReference type="CDD" id="cd17546">
    <property type="entry name" value="REC_hyHK_CKI1_RcsC-like"/>
    <property type="match status" value="1"/>
</dbReference>
<feature type="domain" description="Histidine kinase" evidence="6">
    <location>
        <begin position="78"/>
        <end position="299"/>
    </location>
</feature>
<dbReference type="InterPro" id="IPR004358">
    <property type="entry name" value="Sig_transdc_His_kin-like_C"/>
</dbReference>
<dbReference type="SUPFAM" id="SSF55874">
    <property type="entry name" value="ATPase domain of HSP90 chaperone/DNA topoisomerase II/histidine kinase"/>
    <property type="match status" value="1"/>
</dbReference>
<dbReference type="Gene3D" id="3.30.565.10">
    <property type="entry name" value="Histidine kinase-like ATPase, C-terminal domain"/>
    <property type="match status" value="1"/>
</dbReference>
<gene>
    <name evidence="8" type="ORF">JHD44_16315</name>
</gene>
<dbReference type="Gene3D" id="1.20.120.160">
    <property type="entry name" value="HPT domain"/>
    <property type="match status" value="1"/>
</dbReference>
<dbReference type="CDD" id="cd16922">
    <property type="entry name" value="HATPase_EvgS-ArcB-TorS-like"/>
    <property type="match status" value="1"/>
</dbReference>
<dbReference type="EC" id="2.7.13.3" evidence="2"/>
<dbReference type="SMART" id="SM00388">
    <property type="entry name" value="HisKA"/>
    <property type="match status" value="1"/>
</dbReference>
<dbReference type="SMART" id="SM00387">
    <property type="entry name" value="HATPase_c"/>
    <property type="match status" value="1"/>
</dbReference>
<evidence type="ECO:0000259" key="7">
    <source>
        <dbReference type="PROSITE" id="PS50110"/>
    </source>
</evidence>
<sequence>MSDIEQRLQKRLEREKRARLEAEALLEQKASELFKANTHLRDLVSQQEELVRRRTEELRSALELAETANRHKSYFLANMSHEIRTPMNAIIGLSHILNETDLDHAQRDYLNKIQLSASNLLVIINDILDFSKIESGQLKVDQHELYLDEVLRQVYDINHLNAHKKGIELYVDYDFNVPRHLLGDAVRLNQILTNLVNNAIKFTQQGFVSVSVYLLELTEHQVNIEIVVKDTGIGISKEAQTSLFAPFTQADVSTSRTYGGTGLGLSITKQLVEIMGGEIALESKLGAGSSFRICLSLPLASKPEKVFVELNDLKSVTLLTTKPSVPRFLNSFGPIVKHFWPGDMPDFPANQLPPESIHIIDARGMPETSVSKWIDWLMGASDNIDERIIIICSQAQKCTFNSLAKGSFRFLTNLRTPEELCHQISLVLSGKLDSSAASFINSDQGVLDGMKVLVAEDNPINMMIVTSLLEKLGVITYTATNGEEVLAILANKDFDLVLMDVQMPLMDGFEATRMIRSKAQYADLPIIALTAHAMVGDYDKSIDAGMNDHITKPIDPSELKQVLIKWREASNQSGIQVISQHSQLPESLPGLNLKKSLERIPGGLTQYLDLWARYKRKYPKLNDKVRELCDLNQLDTLRFLGHDLRGIFSNLGAVNLLATAREIENISVLNLKFVEALIDRVTHELLELEGNLELLQSIVEKPTSSNDQNGSESLLSILNLIKRYSETGDAQALDFLPELEKFSEAADVADALNELSRSLEDFEFTHAAKIADSLLEQLHS</sequence>
<dbReference type="InterPro" id="IPR003594">
    <property type="entry name" value="HATPase_dom"/>
</dbReference>
<evidence type="ECO:0000256" key="5">
    <source>
        <dbReference type="SAM" id="Coils"/>
    </source>
</evidence>
<dbReference type="InterPro" id="IPR003661">
    <property type="entry name" value="HisK_dim/P_dom"/>
</dbReference>
<dbReference type="PROSITE" id="PS50110">
    <property type="entry name" value="RESPONSE_REGULATORY"/>
    <property type="match status" value="1"/>
</dbReference>
<organism evidence="8 9">
    <name type="scientific">Marinomonas ostreistagni</name>
    <dbReference type="NCBI Taxonomy" id="359209"/>
    <lineage>
        <taxon>Bacteria</taxon>
        <taxon>Pseudomonadati</taxon>
        <taxon>Pseudomonadota</taxon>
        <taxon>Gammaproteobacteria</taxon>
        <taxon>Oceanospirillales</taxon>
        <taxon>Oceanospirillaceae</taxon>
        <taxon>Marinomonas</taxon>
    </lineage>
</organism>
<dbReference type="RefSeq" id="WP_199463838.1">
    <property type="nucleotide sequence ID" value="NZ_JAEMUH010000017.1"/>
</dbReference>
<comment type="catalytic activity">
    <reaction evidence="1">
        <text>ATP + protein L-histidine = ADP + protein N-phospho-L-histidine.</text>
        <dbReference type="EC" id="2.7.13.3"/>
    </reaction>
</comment>
<dbReference type="PANTHER" id="PTHR45339:SF5">
    <property type="entry name" value="HISTIDINE KINASE"/>
    <property type="match status" value="1"/>
</dbReference>
<dbReference type="PROSITE" id="PS50109">
    <property type="entry name" value="HIS_KIN"/>
    <property type="match status" value="1"/>
</dbReference>
<dbReference type="SMART" id="SM00448">
    <property type="entry name" value="REC"/>
    <property type="match status" value="1"/>
</dbReference>
<name>A0ABS0ZF01_9GAMM</name>
<dbReference type="InterPro" id="IPR011006">
    <property type="entry name" value="CheY-like_superfamily"/>
</dbReference>
<comment type="caution">
    <text evidence="8">The sequence shown here is derived from an EMBL/GenBank/DDBJ whole genome shotgun (WGS) entry which is preliminary data.</text>
</comment>
<accession>A0ABS0ZF01</accession>
<dbReference type="CDD" id="cd00082">
    <property type="entry name" value="HisKA"/>
    <property type="match status" value="1"/>
</dbReference>
<dbReference type="EMBL" id="JAEMUH010000017">
    <property type="protein sequence ID" value="MBJ7552257.1"/>
    <property type="molecule type" value="Genomic_DNA"/>
</dbReference>
<dbReference type="Pfam" id="PF00512">
    <property type="entry name" value="HisKA"/>
    <property type="match status" value="1"/>
</dbReference>
<dbReference type="SUPFAM" id="SSF52172">
    <property type="entry name" value="CheY-like"/>
    <property type="match status" value="1"/>
</dbReference>
<dbReference type="SUPFAM" id="SSF47226">
    <property type="entry name" value="Histidine-containing phosphotransfer domain, HPT domain"/>
    <property type="match status" value="1"/>
</dbReference>
<dbReference type="InterPro" id="IPR036097">
    <property type="entry name" value="HisK_dim/P_sf"/>
</dbReference>
<protein>
    <recommendedName>
        <fullName evidence="2">histidine kinase</fullName>
        <ecNumber evidence="2">2.7.13.3</ecNumber>
    </recommendedName>
</protein>
<evidence type="ECO:0000256" key="2">
    <source>
        <dbReference type="ARBA" id="ARBA00012438"/>
    </source>
</evidence>
<dbReference type="InterPro" id="IPR036890">
    <property type="entry name" value="HATPase_C_sf"/>
</dbReference>
<dbReference type="Pfam" id="PF00072">
    <property type="entry name" value="Response_reg"/>
    <property type="match status" value="1"/>
</dbReference>
<dbReference type="InterPro" id="IPR005467">
    <property type="entry name" value="His_kinase_dom"/>
</dbReference>
<evidence type="ECO:0000313" key="9">
    <source>
        <dbReference type="Proteomes" id="UP000598488"/>
    </source>
</evidence>
<feature type="coiled-coil region" evidence="5">
    <location>
        <begin position="5"/>
        <end position="32"/>
    </location>
</feature>